<gene>
    <name evidence="1" type="ORF">PGT21_021030</name>
    <name evidence="2" type="ORF">PGTUg99_010949</name>
</gene>
<dbReference type="AlphaFoldDB" id="A0A5B0LUW3"/>
<name>A0A5B0LUW3_PUCGR</name>
<dbReference type="EMBL" id="VDEP01000383">
    <property type="protein sequence ID" value="KAA1091756.1"/>
    <property type="molecule type" value="Genomic_DNA"/>
</dbReference>
<sequence length="80" mass="9090">MKHGAIHFIEELWNPSQPAYLPETTVESLNAQEMKLTTAPGPEAQEYRTKKPFLNNLPIHNVISPHQKHRPSISSIAHQI</sequence>
<dbReference type="EMBL" id="VSWC01000184">
    <property type="protein sequence ID" value="KAA1067896.1"/>
    <property type="molecule type" value="Genomic_DNA"/>
</dbReference>
<organism evidence="1 3">
    <name type="scientific">Puccinia graminis f. sp. tritici</name>
    <dbReference type="NCBI Taxonomy" id="56615"/>
    <lineage>
        <taxon>Eukaryota</taxon>
        <taxon>Fungi</taxon>
        <taxon>Dikarya</taxon>
        <taxon>Basidiomycota</taxon>
        <taxon>Pucciniomycotina</taxon>
        <taxon>Pucciniomycetes</taxon>
        <taxon>Pucciniales</taxon>
        <taxon>Pucciniaceae</taxon>
        <taxon>Puccinia</taxon>
    </lineage>
</organism>
<comment type="caution">
    <text evidence="1">The sequence shown here is derived from an EMBL/GenBank/DDBJ whole genome shotgun (WGS) entry which is preliminary data.</text>
</comment>
<evidence type="ECO:0000313" key="2">
    <source>
        <dbReference type="EMBL" id="KAA1091756.1"/>
    </source>
</evidence>
<accession>A0A5B0LUW3</accession>
<keyword evidence="3" id="KW-1185">Reference proteome</keyword>
<evidence type="ECO:0000313" key="1">
    <source>
        <dbReference type="EMBL" id="KAA1067896.1"/>
    </source>
</evidence>
<evidence type="ECO:0000313" key="4">
    <source>
        <dbReference type="Proteomes" id="UP000325313"/>
    </source>
</evidence>
<proteinExistence type="predicted"/>
<protein>
    <submittedName>
        <fullName evidence="1">Uncharacterized protein</fullName>
    </submittedName>
</protein>
<reference evidence="3 4" key="1">
    <citation type="submission" date="2019-05" db="EMBL/GenBank/DDBJ databases">
        <title>Emergence of the Ug99 lineage of the wheat stem rust pathogen through somatic hybridization.</title>
        <authorList>
            <person name="Li F."/>
            <person name="Upadhyaya N.M."/>
            <person name="Sperschneider J."/>
            <person name="Matny O."/>
            <person name="Nguyen-Phuc H."/>
            <person name="Mago R."/>
            <person name="Raley C."/>
            <person name="Miller M.E."/>
            <person name="Silverstein K.A.T."/>
            <person name="Henningsen E."/>
            <person name="Hirsch C.D."/>
            <person name="Visser B."/>
            <person name="Pretorius Z.A."/>
            <person name="Steffenson B.J."/>
            <person name="Schwessinger B."/>
            <person name="Dodds P.N."/>
            <person name="Figueroa M."/>
        </authorList>
    </citation>
    <scope>NUCLEOTIDE SEQUENCE [LARGE SCALE GENOMIC DNA]</scope>
    <source>
        <strain evidence="1">21-0</strain>
        <strain evidence="2 4">Ug99</strain>
    </source>
</reference>
<evidence type="ECO:0000313" key="3">
    <source>
        <dbReference type="Proteomes" id="UP000324748"/>
    </source>
</evidence>
<dbReference type="Proteomes" id="UP000325313">
    <property type="component" value="Unassembled WGS sequence"/>
</dbReference>
<dbReference type="Proteomes" id="UP000324748">
    <property type="component" value="Unassembled WGS sequence"/>
</dbReference>